<reference evidence="8" key="1">
    <citation type="submission" date="2014-07" db="EMBL/GenBank/DDBJ databases">
        <authorList>
            <person name="Urmite Genomes Urmite Genomes"/>
        </authorList>
    </citation>
    <scope>NUCLEOTIDE SEQUENCE</scope>
    <source>
        <strain evidence="8">13S34_air</strain>
    </source>
</reference>
<feature type="binding site" evidence="7">
    <location>
        <position position="15"/>
    </location>
    <ligand>
        <name>Mg(2+)</name>
        <dbReference type="ChEBI" id="CHEBI:18420"/>
    </ligand>
</feature>
<dbReference type="InterPro" id="IPR000623">
    <property type="entry name" value="Shikimate_kinase/TSH1"/>
</dbReference>
<keyword evidence="5 7" id="KW-0067">ATP-binding</keyword>
<dbReference type="PATRIC" id="fig|1461583.4.peg.2143"/>
<proteinExistence type="inferred from homology"/>
<comment type="function">
    <text evidence="7">Catalyzes the specific phosphorylation of the 3-hydroxyl group of shikimic acid using ATP as a cosubstrate.</text>
</comment>
<comment type="cofactor">
    <cofactor evidence="7">
        <name>Mg(2+)</name>
        <dbReference type="ChEBI" id="CHEBI:18420"/>
    </cofactor>
    <text evidence="7">Binds 1 Mg(2+) ion per subunit.</text>
</comment>
<dbReference type="EMBL" id="LN483076">
    <property type="protein sequence ID" value="CEA04952.1"/>
    <property type="molecule type" value="Genomic_DNA"/>
</dbReference>
<feature type="binding site" evidence="7">
    <location>
        <position position="151"/>
    </location>
    <ligand>
        <name>ATP</name>
        <dbReference type="ChEBI" id="CHEBI:30616"/>
    </ligand>
</feature>
<keyword evidence="6 7" id="KW-0057">Aromatic amino acid biosynthesis</keyword>
<dbReference type="HOGENOM" id="CLU_057607_4_3_9"/>
<evidence type="ECO:0000256" key="7">
    <source>
        <dbReference type="HAMAP-Rule" id="MF_00109"/>
    </source>
</evidence>
<feature type="binding site" evidence="7">
    <location>
        <position position="134"/>
    </location>
    <ligand>
        <name>substrate</name>
    </ligand>
</feature>
<dbReference type="GO" id="GO:0000287">
    <property type="term" value="F:magnesium ion binding"/>
    <property type="evidence" value="ECO:0007669"/>
    <property type="project" value="UniProtKB-UniRule"/>
</dbReference>
<dbReference type="GO" id="GO:0009423">
    <property type="term" value="P:chorismate biosynthetic process"/>
    <property type="evidence" value="ECO:0007669"/>
    <property type="project" value="UniProtKB-UniRule"/>
</dbReference>
<dbReference type="InterPro" id="IPR031322">
    <property type="entry name" value="Shikimate/glucono_kinase"/>
</dbReference>
<evidence type="ECO:0000256" key="4">
    <source>
        <dbReference type="ARBA" id="ARBA00022777"/>
    </source>
</evidence>
<dbReference type="GO" id="GO:0004765">
    <property type="term" value="F:shikimate kinase activity"/>
    <property type="evidence" value="ECO:0007669"/>
    <property type="project" value="UniProtKB-UniRule"/>
</dbReference>
<feature type="binding site" evidence="7">
    <location>
        <position position="33"/>
    </location>
    <ligand>
        <name>substrate</name>
    </ligand>
</feature>
<dbReference type="GO" id="GO:0008652">
    <property type="term" value="P:amino acid biosynthetic process"/>
    <property type="evidence" value="ECO:0007669"/>
    <property type="project" value="UniProtKB-KW"/>
</dbReference>
<dbReference type="PANTHER" id="PTHR21087:SF16">
    <property type="entry name" value="SHIKIMATE KINASE 1, CHLOROPLASTIC"/>
    <property type="match status" value="1"/>
</dbReference>
<keyword evidence="7" id="KW-0479">Metal-binding</keyword>
<evidence type="ECO:0000256" key="6">
    <source>
        <dbReference type="ARBA" id="ARBA00023141"/>
    </source>
</evidence>
<dbReference type="HAMAP" id="MF_00109">
    <property type="entry name" value="Shikimate_kinase"/>
    <property type="match status" value="1"/>
</dbReference>
<dbReference type="GO" id="GO:0005524">
    <property type="term" value="F:ATP binding"/>
    <property type="evidence" value="ECO:0007669"/>
    <property type="project" value="UniProtKB-UniRule"/>
</dbReference>
<comment type="subunit">
    <text evidence="7">Monomer.</text>
</comment>
<dbReference type="InterPro" id="IPR027417">
    <property type="entry name" value="P-loop_NTPase"/>
</dbReference>
<feature type="binding site" evidence="7">
    <location>
        <position position="57"/>
    </location>
    <ligand>
        <name>substrate</name>
    </ligand>
</feature>
<evidence type="ECO:0000256" key="3">
    <source>
        <dbReference type="ARBA" id="ARBA00022741"/>
    </source>
</evidence>
<evidence type="ECO:0000313" key="8">
    <source>
        <dbReference type="EMBL" id="CEA04952.1"/>
    </source>
</evidence>
<keyword evidence="1 7" id="KW-0028">Amino-acid biosynthesis</keyword>
<dbReference type="GO" id="GO:0005829">
    <property type="term" value="C:cytosol"/>
    <property type="evidence" value="ECO:0007669"/>
    <property type="project" value="TreeGrafter"/>
</dbReference>
<evidence type="ECO:0000256" key="1">
    <source>
        <dbReference type="ARBA" id="ARBA00022605"/>
    </source>
</evidence>
<feature type="binding site" evidence="7">
    <location>
        <position position="78"/>
    </location>
    <ligand>
        <name>substrate</name>
    </ligand>
</feature>
<gene>
    <name evidence="7 8" type="primary">aroK</name>
    <name evidence="8" type="ORF">BN1050_02225</name>
</gene>
<keyword evidence="2 7" id="KW-0808">Transferase</keyword>
<dbReference type="PANTHER" id="PTHR21087">
    <property type="entry name" value="SHIKIMATE KINASE"/>
    <property type="match status" value="1"/>
</dbReference>
<comment type="subcellular location">
    <subcellularLocation>
        <location evidence="7">Cytoplasm</location>
    </subcellularLocation>
</comment>
<keyword evidence="4 7" id="KW-0418">Kinase</keyword>
<dbReference type="GO" id="GO:0009073">
    <property type="term" value="P:aromatic amino acid family biosynthetic process"/>
    <property type="evidence" value="ECO:0007669"/>
    <property type="project" value="UniProtKB-KW"/>
</dbReference>
<protein>
    <recommendedName>
        <fullName evidence="7">Shikimate kinase</fullName>
        <shortName evidence="7">SK</shortName>
        <ecNumber evidence="7">2.7.1.71</ecNumber>
    </recommendedName>
</protein>
<organism evidence="8">
    <name type="scientific">Metalysinibacillus saudimassiliensis</name>
    <dbReference type="NCBI Taxonomy" id="1461583"/>
    <lineage>
        <taxon>Bacteria</taxon>
        <taxon>Bacillati</taxon>
        <taxon>Bacillota</taxon>
        <taxon>Bacilli</taxon>
        <taxon>Bacillales</taxon>
        <taxon>Caryophanaceae</taxon>
        <taxon>Metalysinibacillus</taxon>
    </lineage>
</organism>
<comment type="similarity">
    <text evidence="7">Belongs to the shikimate kinase family.</text>
</comment>
<feature type="binding site" evidence="7">
    <location>
        <position position="116"/>
    </location>
    <ligand>
        <name>ATP</name>
        <dbReference type="ChEBI" id="CHEBI:30616"/>
    </ligand>
</feature>
<dbReference type="SUPFAM" id="SSF52540">
    <property type="entry name" value="P-loop containing nucleoside triphosphate hydrolases"/>
    <property type="match status" value="1"/>
</dbReference>
<keyword evidence="7" id="KW-0460">Magnesium</keyword>
<dbReference type="CDD" id="cd00464">
    <property type="entry name" value="SK"/>
    <property type="match status" value="1"/>
</dbReference>
<name>A0A078MHQ9_9BACL</name>
<dbReference type="Pfam" id="PF01202">
    <property type="entry name" value="SKI"/>
    <property type="match status" value="1"/>
</dbReference>
<feature type="binding site" evidence="7">
    <location>
        <begin position="11"/>
        <end position="16"/>
    </location>
    <ligand>
        <name>ATP</name>
        <dbReference type="ChEBI" id="CHEBI:30616"/>
    </ligand>
</feature>
<dbReference type="UniPathway" id="UPA00053">
    <property type="reaction ID" value="UER00088"/>
</dbReference>
<comment type="pathway">
    <text evidence="7">Metabolic intermediate biosynthesis; chorismate biosynthesis; chorismate from D-erythrose 4-phosphate and phosphoenolpyruvate: step 5/7.</text>
</comment>
<keyword evidence="3 7" id="KW-0547">Nucleotide-binding</keyword>
<evidence type="ECO:0000256" key="5">
    <source>
        <dbReference type="ARBA" id="ARBA00022840"/>
    </source>
</evidence>
<keyword evidence="7" id="KW-0963">Cytoplasm</keyword>
<dbReference type="EC" id="2.7.1.71" evidence="7"/>
<dbReference type="PRINTS" id="PR01100">
    <property type="entry name" value="SHIKIMTKNASE"/>
</dbReference>
<sequence length="172" mass="20464">MQKIYLVGFMGCGKSLIGRRLSFYLKLPYYDMDQEIVRRQGMTIPEIFERYGEAHFRKIETDFLREFRDEACIISTGGGVAMNTENRKIMRQTGLVFFLDAAFEDIYKRVRNDKNRPIVQSSTKEQLHELYQYRRPFYRQAAHIRVLTENRSVRQILDYVAFQVRRLKGAQS</sequence>
<dbReference type="AlphaFoldDB" id="A0A078MHQ9"/>
<comment type="catalytic activity">
    <reaction evidence="7">
        <text>shikimate + ATP = 3-phosphoshikimate + ADP + H(+)</text>
        <dbReference type="Rhea" id="RHEA:13121"/>
        <dbReference type="ChEBI" id="CHEBI:15378"/>
        <dbReference type="ChEBI" id="CHEBI:30616"/>
        <dbReference type="ChEBI" id="CHEBI:36208"/>
        <dbReference type="ChEBI" id="CHEBI:145989"/>
        <dbReference type="ChEBI" id="CHEBI:456216"/>
        <dbReference type="EC" id="2.7.1.71"/>
    </reaction>
</comment>
<evidence type="ECO:0000256" key="2">
    <source>
        <dbReference type="ARBA" id="ARBA00022679"/>
    </source>
</evidence>
<dbReference type="Gene3D" id="3.40.50.300">
    <property type="entry name" value="P-loop containing nucleotide triphosphate hydrolases"/>
    <property type="match status" value="1"/>
</dbReference>
<accession>A0A078MHQ9</accession>